<evidence type="ECO:0000313" key="2">
    <source>
        <dbReference type="EMBL" id="MDE1463351.1"/>
    </source>
</evidence>
<dbReference type="Proteomes" id="UP001528823">
    <property type="component" value="Unassembled WGS sequence"/>
</dbReference>
<proteinExistence type="predicted"/>
<dbReference type="EMBL" id="JAPMOU010000019">
    <property type="protein sequence ID" value="MDE1463351.1"/>
    <property type="molecule type" value="Genomic_DNA"/>
</dbReference>
<accession>A0ABT5UBJ3</accession>
<reference evidence="2 3" key="1">
    <citation type="submission" date="2022-11" db="EMBL/GenBank/DDBJ databases">
        <title>Spartinivicinus poritis sp. nov., isolated from scleractinian coral Porites lutea.</title>
        <authorList>
            <person name="Zhang G."/>
            <person name="Cai L."/>
            <person name="Wei Q."/>
        </authorList>
    </citation>
    <scope>NUCLEOTIDE SEQUENCE [LARGE SCALE GENOMIC DNA]</scope>
    <source>
        <strain evidence="2 3">A2-2</strain>
    </source>
</reference>
<dbReference type="InterPro" id="IPR031893">
    <property type="entry name" value="Phage_tail_APC"/>
</dbReference>
<evidence type="ECO:0000259" key="1">
    <source>
        <dbReference type="Pfam" id="PF16778"/>
    </source>
</evidence>
<sequence>MLYIDTLIKPSGHTLYNVPADINTLVEMGFEANKAKALYDEAYHKHYWNSFRQKRNERLRLTDWTQLPDTLLRTKEEKKLKEQFKIYRQRLREIPQTYSNPNEVVWPDIPKL</sequence>
<gene>
    <name evidence="2" type="ORF">ORQ98_15415</name>
</gene>
<evidence type="ECO:0000313" key="3">
    <source>
        <dbReference type="Proteomes" id="UP001528823"/>
    </source>
</evidence>
<organism evidence="2 3">
    <name type="scientific">Spartinivicinus poritis</name>
    <dbReference type="NCBI Taxonomy" id="2994640"/>
    <lineage>
        <taxon>Bacteria</taxon>
        <taxon>Pseudomonadati</taxon>
        <taxon>Pseudomonadota</taxon>
        <taxon>Gammaproteobacteria</taxon>
        <taxon>Oceanospirillales</taxon>
        <taxon>Zooshikellaceae</taxon>
        <taxon>Spartinivicinus</taxon>
    </lineage>
</organism>
<comment type="caution">
    <text evidence="2">The sequence shown here is derived from an EMBL/GenBank/DDBJ whole genome shotgun (WGS) entry which is preliminary data.</text>
</comment>
<name>A0ABT5UBJ3_9GAMM</name>
<protein>
    <submittedName>
        <fullName evidence="2">Phage tail assembly chaperone</fullName>
    </submittedName>
</protein>
<dbReference type="Pfam" id="PF16778">
    <property type="entry name" value="Phage_tail_APC"/>
    <property type="match status" value="1"/>
</dbReference>
<dbReference type="RefSeq" id="WP_274689691.1">
    <property type="nucleotide sequence ID" value="NZ_JAPMOU010000019.1"/>
</dbReference>
<dbReference type="Gene3D" id="6.10.140.1310">
    <property type="match status" value="1"/>
</dbReference>
<keyword evidence="3" id="KW-1185">Reference proteome</keyword>
<feature type="domain" description="Phage tail assembly chaperone-like" evidence="1">
    <location>
        <begin position="49"/>
        <end position="110"/>
    </location>
</feature>